<organism evidence="2 3">
    <name type="scientific">Caerostris extrusa</name>
    <name type="common">Bark spider</name>
    <name type="synonym">Caerostris bankana</name>
    <dbReference type="NCBI Taxonomy" id="172846"/>
    <lineage>
        <taxon>Eukaryota</taxon>
        <taxon>Metazoa</taxon>
        <taxon>Ecdysozoa</taxon>
        <taxon>Arthropoda</taxon>
        <taxon>Chelicerata</taxon>
        <taxon>Arachnida</taxon>
        <taxon>Araneae</taxon>
        <taxon>Araneomorphae</taxon>
        <taxon>Entelegynae</taxon>
        <taxon>Araneoidea</taxon>
        <taxon>Araneidae</taxon>
        <taxon>Caerostris</taxon>
    </lineage>
</organism>
<reference evidence="2 3" key="1">
    <citation type="submission" date="2021-06" db="EMBL/GenBank/DDBJ databases">
        <title>Caerostris extrusa draft genome.</title>
        <authorList>
            <person name="Kono N."/>
            <person name="Arakawa K."/>
        </authorList>
    </citation>
    <scope>NUCLEOTIDE SEQUENCE [LARGE SCALE GENOMIC DNA]</scope>
</reference>
<name>A0AAV4Q6Y1_CAEEX</name>
<dbReference type="Proteomes" id="UP001054945">
    <property type="component" value="Unassembled WGS sequence"/>
</dbReference>
<accession>A0AAV4Q6Y1</accession>
<gene>
    <name evidence="2" type="ORF">CEXT_228731</name>
</gene>
<keyword evidence="3" id="KW-1185">Reference proteome</keyword>
<dbReference type="EMBL" id="BPLR01005671">
    <property type="protein sequence ID" value="GIY04122.1"/>
    <property type="molecule type" value="Genomic_DNA"/>
</dbReference>
<evidence type="ECO:0000313" key="2">
    <source>
        <dbReference type="EMBL" id="GIY04122.1"/>
    </source>
</evidence>
<sequence length="91" mass="10520">MRFCVPDTLKGDKTVTGLIMEARLFTRLCRWDRARSLGVTQRQSWDPAADSELRSTWGTQSKPRQALSPVTRPVNRMQTYENTKLPHFMHG</sequence>
<comment type="caution">
    <text evidence="2">The sequence shown here is derived from an EMBL/GenBank/DDBJ whole genome shotgun (WGS) entry which is preliminary data.</text>
</comment>
<evidence type="ECO:0000256" key="1">
    <source>
        <dbReference type="SAM" id="MobiDB-lite"/>
    </source>
</evidence>
<proteinExistence type="predicted"/>
<dbReference type="AlphaFoldDB" id="A0AAV4Q6Y1"/>
<protein>
    <submittedName>
        <fullName evidence="2">Uncharacterized protein</fullName>
    </submittedName>
</protein>
<feature type="compositionally biased region" description="Polar residues" evidence="1">
    <location>
        <begin position="54"/>
        <end position="63"/>
    </location>
</feature>
<evidence type="ECO:0000313" key="3">
    <source>
        <dbReference type="Proteomes" id="UP001054945"/>
    </source>
</evidence>
<feature type="region of interest" description="Disordered" evidence="1">
    <location>
        <begin position="42"/>
        <end position="91"/>
    </location>
</feature>